<dbReference type="GO" id="GO:0000981">
    <property type="term" value="F:DNA-binding transcription factor activity, RNA polymerase II-specific"/>
    <property type="evidence" value="ECO:0007669"/>
    <property type="project" value="InterPro"/>
</dbReference>
<evidence type="ECO:0000313" key="6">
    <source>
        <dbReference type="Proteomes" id="UP001172681"/>
    </source>
</evidence>
<dbReference type="InterPro" id="IPR001138">
    <property type="entry name" value="Zn2Cys6_DnaBD"/>
</dbReference>
<keyword evidence="6" id="KW-1185">Reference proteome</keyword>
<keyword evidence="2" id="KW-0238">DNA-binding</keyword>
<evidence type="ECO:0000256" key="3">
    <source>
        <dbReference type="ARBA" id="ARBA00023163"/>
    </source>
</evidence>
<evidence type="ECO:0000256" key="2">
    <source>
        <dbReference type="ARBA" id="ARBA00023125"/>
    </source>
</evidence>
<gene>
    <name evidence="5" type="ORF">H2204_009792</name>
</gene>
<dbReference type="InterPro" id="IPR053175">
    <property type="entry name" value="DHMBA_Reg_Transcription_Factor"/>
</dbReference>
<dbReference type="InterPro" id="IPR036864">
    <property type="entry name" value="Zn2-C6_fun-type_DNA-bd_sf"/>
</dbReference>
<organism evidence="5 6">
    <name type="scientific">Knufia peltigerae</name>
    <dbReference type="NCBI Taxonomy" id="1002370"/>
    <lineage>
        <taxon>Eukaryota</taxon>
        <taxon>Fungi</taxon>
        <taxon>Dikarya</taxon>
        <taxon>Ascomycota</taxon>
        <taxon>Pezizomycotina</taxon>
        <taxon>Eurotiomycetes</taxon>
        <taxon>Chaetothyriomycetidae</taxon>
        <taxon>Chaetothyriales</taxon>
        <taxon>Trichomeriaceae</taxon>
        <taxon>Knufia</taxon>
    </lineage>
</organism>
<accession>A0AA38XYC2</accession>
<dbReference type="CDD" id="cd00067">
    <property type="entry name" value="GAL4"/>
    <property type="match status" value="1"/>
</dbReference>
<dbReference type="Proteomes" id="UP001172681">
    <property type="component" value="Unassembled WGS sequence"/>
</dbReference>
<reference evidence="5" key="1">
    <citation type="submission" date="2022-10" db="EMBL/GenBank/DDBJ databases">
        <title>Culturing micro-colonial fungi from biological soil crusts in the Mojave desert and describing Neophaeococcomyces mojavensis, and introducing the new genera and species Taxawa tesnikishii.</title>
        <authorList>
            <person name="Kurbessoian T."/>
            <person name="Stajich J.E."/>
        </authorList>
    </citation>
    <scope>NUCLEOTIDE SEQUENCE</scope>
    <source>
        <strain evidence="5">TK_35</strain>
    </source>
</reference>
<dbReference type="PANTHER" id="PTHR38791:SF13">
    <property type="entry name" value="ZN(2)-C6 FUNGAL-TYPE DOMAIN-CONTAINING PROTEIN"/>
    <property type="match status" value="1"/>
</dbReference>
<dbReference type="Gene3D" id="4.10.240.10">
    <property type="entry name" value="Zn(2)-C6 fungal-type DNA-binding domain"/>
    <property type="match status" value="1"/>
</dbReference>
<comment type="caution">
    <text evidence="5">The sequence shown here is derived from an EMBL/GenBank/DDBJ whole genome shotgun (WGS) entry which is preliminary data.</text>
</comment>
<evidence type="ECO:0008006" key="7">
    <source>
        <dbReference type="Google" id="ProtNLM"/>
    </source>
</evidence>
<keyword evidence="3" id="KW-0804">Transcription</keyword>
<protein>
    <recommendedName>
        <fullName evidence="7">Zn(2)-C6 fungal-type domain-containing protein</fullName>
    </recommendedName>
</protein>
<dbReference type="GO" id="GO:0003677">
    <property type="term" value="F:DNA binding"/>
    <property type="evidence" value="ECO:0007669"/>
    <property type="project" value="UniProtKB-KW"/>
</dbReference>
<evidence type="ECO:0000256" key="4">
    <source>
        <dbReference type="ARBA" id="ARBA00023242"/>
    </source>
</evidence>
<dbReference type="AlphaFoldDB" id="A0AA38XYC2"/>
<evidence type="ECO:0000313" key="5">
    <source>
        <dbReference type="EMBL" id="KAJ9627381.1"/>
    </source>
</evidence>
<evidence type="ECO:0000256" key="1">
    <source>
        <dbReference type="ARBA" id="ARBA00023015"/>
    </source>
</evidence>
<keyword evidence="1" id="KW-0805">Transcription regulation</keyword>
<sequence length="554" mass="61524">MAITSKGCQTCKLRRIKARFLLPSLSPSLLTKPSQCDEGRPICERCTKSRRVCLPTDAVKQATFSIHVENRYASGEVHRPRGPRSSLTMLRPQINIQACALAFYLRNYVEPTEKHPRLSTCVAESLLAWRESSRHRTCPMVDAGLSSLALAVFARTQKSDAAATGASSAYHRLLGLARGRIRTVVGPDVDQRNVEACLLTVLLMGRYEGSVHRPGMLTTSSPSSLSAPRDSFMSLRSWLHHDGALAILHVWNDHLSQLDDAASCIIKHTRRGLTLSALLRGIPLADWLLDGERFGERDLDLDYDRILVPTVNLRYAVNRLLLKGQAGRDAAAAASDLSTADELDAHAKKLDTMLEEFATKIPFAGSRRRFFLGEQARTWSTWPQKHFFTPFVTTYEDQGYAALWALYFAARILVNSTRLKILRLHPPSSDREMRSAYDQARTECLSNIHLMAGDLASVHPFVLDRVVESTTTDPATSRCGSDPPSSAFSLVVKTDEPVRPHLATLMVWPLSVAGSVEGVGADRQRWFRSELSEIGRIVGDGILECAETEHWVVL</sequence>
<dbReference type="EMBL" id="JAPDRN010000078">
    <property type="protein sequence ID" value="KAJ9627381.1"/>
    <property type="molecule type" value="Genomic_DNA"/>
</dbReference>
<dbReference type="PANTHER" id="PTHR38791">
    <property type="entry name" value="ZN(II)2CYS6 TRANSCRIPTION FACTOR (EUROFUNG)-RELATED-RELATED"/>
    <property type="match status" value="1"/>
</dbReference>
<name>A0AA38XYC2_9EURO</name>
<keyword evidence="4" id="KW-0539">Nucleus</keyword>
<dbReference type="GO" id="GO:0008270">
    <property type="term" value="F:zinc ion binding"/>
    <property type="evidence" value="ECO:0007669"/>
    <property type="project" value="InterPro"/>
</dbReference>
<proteinExistence type="predicted"/>